<reference evidence="8 9" key="1">
    <citation type="journal article" date="2011" name="Proc. Natl. Acad. Sci. U.S.A.">
        <title>Niche of harmful alga Aureococcus anophagefferens revealed through ecogenomics.</title>
        <authorList>
            <person name="Gobler C.J."/>
            <person name="Berry D.L."/>
            <person name="Dyhrman S.T."/>
            <person name="Wilhelm S.W."/>
            <person name="Salamov A."/>
            <person name="Lobanov A.V."/>
            <person name="Zhang Y."/>
            <person name="Collier J.L."/>
            <person name="Wurch L.L."/>
            <person name="Kustka A.B."/>
            <person name="Dill B.D."/>
            <person name="Shah M."/>
            <person name="VerBerkmoes N.C."/>
            <person name="Kuo A."/>
            <person name="Terry A."/>
            <person name="Pangilinan J."/>
            <person name="Lindquist E.A."/>
            <person name="Lucas S."/>
            <person name="Paulsen I.T."/>
            <person name="Hattenrath-Lehmann T.K."/>
            <person name="Talmage S.C."/>
            <person name="Walker E.A."/>
            <person name="Koch F."/>
            <person name="Burson A.M."/>
            <person name="Marcoval M.A."/>
            <person name="Tang Y.Z."/>
            <person name="Lecleir G.R."/>
            <person name="Coyne K.J."/>
            <person name="Berg G.M."/>
            <person name="Bertrand E.M."/>
            <person name="Saito M.A."/>
            <person name="Gladyshev V.N."/>
            <person name="Grigoriev I.V."/>
        </authorList>
    </citation>
    <scope>NUCLEOTIDE SEQUENCE [LARGE SCALE GENOMIC DNA]</scope>
    <source>
        <strain evidence="9">CCMP 1984</strain>
    </source>
</reference>
<evidence type="ECO:0000256" key="2">
    <source>
        <dbReference type="ARBA" id="ARBA00022741"/>
    </source>
</evidence>
<dbReference type="InterPro" id="IPR000641">
    <property type="entry name" value="CbxX/CfxQ"/>
</dbReference>
<dbReference type="Gene3D" id="1.10.8.60">
    <property type="match status" value="1"/>
</dbReference>
<feature type="compositionally biased region" description="Basic and acidic residues" evidence="4">
    <location>
        <begin position="1711"/>
        <end position="1729"/>
    </location>
</feature>
<feature type="domain" description="CAP-Gly" evidence="7">
    <location>
        <begin position="1528"/>
        <end position="1595"/>
    </location>
</feature>
<dbReference type="InterPro" id="IPR003959">
    <property type="entry name" value="ATPase_AAA_core"/>
</dbReference>
<dbReference type="SMART" id="SM00382">
    <property type="entry name" value="AAA"/>
    <property type="match status" value="3"/>
</dbReference>
<evidence type="ECO:0000313" key="8">
    <source>
        <dbReference type="EMBL" id="EGB12947.1"/>
    </source>
</evidence>
<dbReference type="eggNOG" id="KOG0730">
    <property type="taxonomic scope" value="Eukaryota"/>
</dbReference>
<dbReference type="CDD" id="cd00009">
    <property type="entry name" value="AAA"/>
    <property type="match status" value="2"/>
</dbReference>
<evidence type="ECO:0000259" key="7">
    <source>
        <dbReference type="SMART" id="SM01052"/>
    </source>
</evidence>
<dbReference type="GO" id="GO:0016887">
    <property type="term" value="F:ATP hydrolysis activity"/>
    <property type="evidence" value="ECO:0007669"/>
    <property type="project" value="InterPro"/>
</dbReference>
<dbReference type="GeneID" id="20227832"/>
<name>F0XWK2_AURAN</name>
<feature type="region of interest" description="Disordered" evidence="4">
    <location>
        <begin position="1709"/>
        <end position="1731"/>
    </location>
</feature>
<sequence>MRRLLAVALCASVADGLALRLPKLRHHRVDADAAEPAGADLRVHLLENDFEELDVALKAYGSCTQLVQGLMPIVGHEELVTRVVDRTHAEEPAPSLANAVPAQFEFEACLDLMAGEEWLAAHDVCAGYLERQKCEHEWTTATGILASICEAELEGGDYSKLDASLGELEGLNYACGCPRDSELLEPFVDLAQSFVRGFEDAPLAYGHALAAAAAAPPLARVAAASARRAEARLPDAVVVDEDDEEAAAPEKTGLFGGRKSSPLVEEREDPASLTALDELVGLAPLKELCRGLVDAVSLDVERGDDLSERSFSAVFRGNPGTGKTVASKLYASLLGEIGATPLGKVVEVTGGGLLDDGVDGVDKLMKKFKDPQTSTVEVGDAVEVKRSGAWGHSGTVVYCDPKTGTYDVRGLNADGAEFVEIKAPRHQLRDPRQDGGTLLVDDAYQLDPSGSPVGKRVLQKLVAEMDAFPGTLAVVLCGYDKDMEQMLASSPGLRSRFRRDVAFEDFSDDELVEITRRRFDERFPKYAVADDKHLRIAARRLGKGRGTPGFGNARAAAQLLESASEKQSARVVAARKRGEEPDIFLFEREDLLGNRTLDHSESEPLRALRAMEGLWSVKSSVDELLELHASNVEREELELPLQHVALNRVFLGNPGTGKTTVAGLYGKILAEIGLLSVGDVVLATPPDFVGSALGQSEEKTQALLDRAKGCVLVIDEAYGLDPNGGHGDGLSGNGDPYKSSVIDAIVSRVGGDAGADLCVLLLGYDKEMTQFLRRGNPGLARRFQLENAFRFDDYDDQALLKILLAAVKRRGRTISFADAKAAVRLKLAKQRLRPNFGNAGAVGNLVSEAVSRSEARLKDVPPAERAAMTELILDDLYVPAPHVADKSLVFEGLVGCEFIKSRLAEYEKVIDAARLSGRDALDDLGMTFCFQGSPGTGKTTVARRMGMLFEALGVLPSADVVQVSASDLATGFVGQAAKKTRDVFDSARGAVLFVDEAYRLYDPTGRSYMQEAVDEIVTLLTEEDYKGKMVVIFAGYSGQMDTLLDKVNPGLKSRVSDVVSFPDFDAADAADVAELMLETKRLGLPKRSQLEAALQPLVDAPDWANGRDVENFVRRVAVECATRETTDVTVEALTAAAAFSLNMKTRSAPVVEEVMTPSPFLTADAVISPPAIDVATEVERVEAPGGESPDPDDLAGDLDGALEEALVALGYDADDKRADLAKMLAAVAAGGAVPGDLVSYVVASRGGDAEAVAAALATQAGGVSRALQAQVTYDIALRTKADDDDDDDADRDDDALTEADILQRLRDLGPCPAGFSWHREGGGWRCGGGSHFVHDDDPLLLGDRMSRERQRLRVSPNSKEPLAFRAGPLRESFCTPPTLQLPESPGSRSARVRNDASERLKREKQRLSLGSTPVKAEPMELSSRASLAAPPAPAPMELSSRASLAPRAASENDEKENRSSMSECSGLTAPKLSGGSRWSSASRLSHLLEGGSFARADGSWVAALNNRCWEEEEEDKPLDAASVAPLLVDKMVWVPVGAARAAAKVRCVLEVAGGALLGVELVTAHELGGDGTRLGKRLFDCAPQRSVFAAPEDVSLLTFEELVALPPPCPPPPRESQSAAGAGVPPPDAAARSSSSGSSEDPSPLLPSKPVPDWARVDDLADAVRLQAAAPPPEDLLKHASPGGAAAAGGTTCDLADIFGRASLLPSGYRETGDWSRDGGADLNGRKGGDVSPAAAELAEAARALLH</sequence>
<dbReference type="SMART" id="SM01052">
    <property type="entry name" value="CAP_GLY"/>
    <property type="match status" value="1"/>
</dbReference>
<dbReference type="FunFam" id="1.10.8.60:FF:000160">
    <property type="entry name" value="WGS project CABT00000000 data, contig 2.55"/>
    <property type="match status" value="1"/>
</dbReference>
<evidence type="ECO:0000256" key="3">
    <source>
        <dbReference type="ARBA" id="ARBA00022840"/>
    </source>
</evidence>
<evidence type="ECO:0000259" key="6">
    <source>
        <dbReference type="SMART" id="SM00382"/>
    </source>
</evidence>
<dbReference type="InParanoid" id="F0XWK2"/>
<evidence type="ECO:0000313" key="9">
    <source>
        <dbReference type="Proteomes" id="UP000002729"/>
    </source>
</evidence>
<dbReference type="Pfam" id="PF00004">
    <property type="entry name" value="AAA"/>
    <property type="match status" value="2"/>
</dbReference>
<keyword evidence="2" id="KW-0547">Nucleotide-binding</keyword>
<dbReference type="Proteomes" id="UP000002729">
    <property type="component" value="Unassembled WGS sequence"/>
</dbReference>
<dbReference type="KEGG" id="aaf:AURANDRAFT_70602"/>
<dbReference type="InterPro" id="IPR000938">
    <property type="entry name" value="CAP-Gly_domain"/>
</dbReference>
<dbReference type="InterPro" id="IPR050773">
    <property type="entry name" value="CbxX/CfxQ_RuBisCO_ESX"/>
</dbReference>
<feature type="region of interest" description="Disordered" evidence="4">
    <location>
        <begin position="1369"/>
        <end position="1477"/>
    </location>
</feature>
<dbReference type="Gene3D" id="2.30.30.190">
    <property type="entry name" value="CAP Gly-rich-like domain"/>
    <property type="match status" value="1"/>
</dbReference>
<dbReference type="SUPFAM" id="SSF74924">
    <property type="entry name" value="Cap-Gly domain"/>
    <property type="match status" value="1"/>
</dbReference>
<evidence type="ECO:0000256" key="4">
    <source>
        <dbReference type="SAM" id="MobiDB-lite"/>
    </source>
</evidence>
<feature type="domain" description="AAA+ ATPase" evidence="6">
    <location>
        <begin position="309"/>
        <end position="507"/>
    </location>
</feature>
<proteinExistence type="inferred from homology"/>
<feature type="region of interest" description="Disordered" evidence="4">
    <location>
        <begin position="1607"/>
        <end position="1653"/>
    </location>
</feature>
<evidence type="ECO:0000256" key="1">
    <source>
        <dbReference type="ARBA" id="ARBA00010378"/>
    </source>
</evidence>
<dbReference type="Pfam" id="PF17866">
    <property type="entry name" value="AAA_lid_6"/>
    <property type="match status" value="2"/>
</dbReference>
<feature type="signal peptide" evidence="5">
    <location>
        <begin position="1"/>
        <end position="18"/>
    </location>
</feature>
<feature type="compositionally biased region" description="Low complexity" evidence="4">
    <location>
        <begin position="1421"/>
        <end position="1449"/>
    </location>
</feature>
<accession>F0XWK2</accession>
<dbReference type="EMBL" id="GL833120">
    <property type="protein sequence ID" value="EGB12947.1"/>
    <property type="molecule type" value="Genomic_DNA"/>
</dbReference>
<dbReference type="InterPro" id="IPR027417">
    <property type="entry name" value="P-loop_NTPase"/>
</dbReference>
<dbReference type="InterPro" id="IPR041627">
    <property type="entry name" value="AAA_lid_6"/>
</dbReference>
<dbReference type="InterPro" id="IPR036859">
    <property type="entry name" value="CAP-Gly_dom_sf"/>
</dbReference>
<keyword evidence="5" id="KW-0732">Signal</keyword>
<dbReference type="OrthoDB" id="575at2759"/>
<dbReference type="PRINTS" id="PR00819">
    <property type="entry name" value="CBXCFQXSUPER"/>
</dbReference>
<dbReference type="PANTHER" id="PTHR43392:SF2">
    <property type="entry name" value="AAA-TYPE ATPASE FAMILY PROTEIN _ ANKYRIN REPEAT FAMILY PROTEIN"/>
    <property type="match status" value="1"/>
</dbReference>
<feature type="compositionally biased region" description="Basic and acidic residues" evidence="4">
    <location>
        <begin position="1392"/>
        <end position="1401"/>
    </location>
</feature>
<feature type="compositionally biased region" description="Low complexity" evidence="4">
    <location>
        <begin position="1619"/>
        <end position="1643"/>
    </location>
</feature>
<evidence type="ECO:0008006" key="10">
    <source>
        <dbReference type="Google" id="ProtNLM"/>
    </source>
</evidence>
<comment type="similarity">
    <text evidence="1">Belongs to the CbxX/CfxQ family.</text>
</comment>
<feature type="region of interest" description="Disordered" evidence="4">
    <location>
        <begin position="242"/>
        <end position="263"/>
    </location>
</feature>
<feature type="chain" id="PRO_5003264246" description="AAA+ ATPase domain-containing protein" evidence="5">
    <location>
        <begin position="19"/>
        <end position="1747"/>
    </location>
</feature>
<feature type="domain" description="AAA+ ATPase" evidence="6">
    <location>
        <begin position="645"/>
        <end position="789"/>
    </location>
</feature>
<dbReference type="Gene3D" id="3.40.50.300">
    <property type="entry name" value="P-loop containing nucleotide triphosphate hydrolases"/>
    <property type="match status" value="3"/>
</dbReference>
<dbReference type="FunFam" id="3.40.50.300:FF:000216">
    <property type="entry name" value="Type VII secretion ATPase EccA"/>
    <property type="match status" value="2"/>
</dbReference>
<dbReference type="SUPFAM" id="SSF52540">
    <property type="entry name" value="P-loop containing nucleoside triphosphate hydrolases"/>
    <property type="match status" value="3"/>
</dbReference>
<keyword evidence="3" id="KW-0067">ATP-binding</keyword>
<dbReference type="GO" id="GO:0005524">
    <property type="term" value="F:ATP binding"/>
    <property type="evidence" value="ECO:0007669"/>
    <property type="project" value="UniProtKB-KW"/>
</dbReference>
<dbReference type="InterPro" id="IPR003593">
    <property type="entry name" value="AAA+_ATPase"/>
</dbReference>
<evidence type="ECO:0000256" key="5">
    <source>
        <dbReference type="SAM" id="SignalP"/>
    </source>
</evidence>
<gene>
    <name evidence="8" type="ORF">AURANDRAFT_70602</name>
</gene>
<dbReference type="PANTHER" id="PTHR43392">
    <property type="entry name" value="AAA-TYPE ATPASE FAMILY PROTEIN / ANKYRIN REPEAT FAMILY PROTEIN"/>
    <property type="match status" value="1"/>
</dbReference>
<feature type="domain" description="AAA+ ATPase" evidence="6">
    <location>
        <begin position="924"/>
        <end position="1065"/>
    </location>
</feature>
<organism evidence="9">
    <name type="scientific">Aureococcus anophagefferens</name>
    <name type="common">Harmful bloom alga</name>
    <dbReference type="NCBI Taxonomy" id="44056"/>
    <lineage>
        <taxon>Eukaryota</taxon>
        <taxon>Sar</taxon>
        <taxon>Stramenopiles</taxon>
        <taxon>Ochrophyta</taxon>
        <taxon>Pelagophyceae</taxon>
        <taxon>Pelagomonadales</taxon>
        <taxon>Pelagomonadaceae</taxon>
        <taxon>Aureococcus</taxon>
    </lineage>
</organism>
<keyword evidence="9" id="KW-1185">Reference proteome</keyword>
<protein>
    <recommendedName>
        <fullName evidence="10">AAA+ ATPase domain-containing protein</fullName>
    </recommendedName>
</protein>
<dbReference type="RefSeq" id="XP_009032564.1">
    <property type="nucleotide sequence ID" value="XM_009034316.1"/>
</dbReference>